<reference evidence="7" key="1">
    <citation type="submission" date="2016-10" db="EMBL/GenBank/DDBJ databases">
        <authorList>
            <person name="Varghese N."/>
            <person name="Submissions S."/>
        </authorList>
    </citation>
    <scope>NUCLEOTIDE SEQUENCE [LARGE SCALE GENOMIC DNA]</scope>
    <source>
        <strain evidence="7">DSM 24729</strain>
    </source>
</reference>
<evidence type="ECO:0000313" key="7">
    <source>
        <dbReference type="Proteomes" id="UP000182114"/>
    </source>
</evidence>
<evidence type="ECO:0000256" key="3">
    <source>
        <dbReference type="ARBA" id="ARBA00022741"/>
    </source>
</evidence>
<proteinExistence type="inferred from homology"/>
<dbReference type="Gene3D" id="3.40.50.300">
    <property type="entry name" value="P-loop containing nucleotide triphosphate hydrolases"/>
    <property type="match status" value="2"/>
</dbReference>
<dbReference type="PROSITE" id="PS50893">
    <property type="entry name" value="ABC_TRANSPORTER_2"/>
    <property type="match status" value="1"/>
</dbReference>
<dbReference type="SUPFAM" id="SSF52540">
    <property type="entry name" value="P-loop containing nucleoside triphosphate hydrolases"/>
    <property type="match status" value="2"/>
</dbReference>
<feature type="domain" description="ABC transporter" evidence="5">
    <location>
        <begin position="183"/>
        <end position="407"/>
    </location>
</feature>
<dbReference type="CDD" id="cd00267">
    <property type="entry name" value="ABC_ATPase"/>
    <property type="match status" value="1"/>
</dbReference>
<keyword evidence="3" id="KW-0547">Nucleotide-binding</keyword>
<dbReference type="Proteomes" id="UP000182114">
    <property type="component" value="Unassembled WGS sequence"/>
</dbReference>
<keyword evidence="2" id="KW-0813">Transport</keyword>
<keyword evidence="4 6" id="KW-0067">ATP-binding</keyword>
<dbReference type="GO" id="GO:0016887">
    <property type="term" value="F:ATP hydrolysis activity"/>
    <property type="evidence" value="ECO:0007669"/>
    <property type="project" value="InterPro"/>
</dbReference>
<dbReference type="InterPro" id="IPR003439">
    <property type="entry name" value="ABC_transporter-like_ATP-bd"/>
</dbReference>
<dbReference type="eggNOG" id="COG1119">
    <property type="taxonomic scope" value="Bacteria"/>
</dbReference>
<dbReference type="InterPro" id="IPR003593">
    <property type="entry name" value="AAA+_ATPase"/>
</dbReference>
<dbReference type="InterPro" id="IPR050153">
    <property type="entry name" value="Metal_Ion_Import_ABC"/>
</dbReference>
<evidence type="ECO:0000259" key="5">
    <source>
        <dbReference type="PROSITE" id="PS50893"/>
    </source>
</evidence>
<dbReference type="RefSeq" id="WP_074537479.1">
    <property type="nucleotide sequence ID" value="NZ_FNBD01000002.1"/>
</dbReference>
<gene>
    <name evidence="6" type="ORF">SAMN04487992_102168</name>
</gene>
<evidence type="ECO:0000256" key="1">
    <source>
        <dbReference type="ARBA" id="ARBA00005417"/>
    </source>
</evidence>
<sequence length="408" mass="45931">MSHTLIFTQNNSPIKSLISKLLDPQNPLDLDAIQNLKGDVLSKSKIEELIFEEEVHELKIATKNTTQSLKSMSSGEQRKIVLNYLLAADADFLVLDNPFDNLDQESVADLKTTILKHTATKLFIVILSRKADALAFIKNRFELLHNGNLQRIAKETEFNLENPFTRALPKPFKKLDYEGDVLISLKNINVHFDAKPILQNITWEIKKGSFWQLIGKNGSGKTTLLSLITGENSKGYNQELYLFGKKKGSGETIWDIKKRIGYYAPTLTHNFKRTHTVKNMLISGLNDSIGLYKLPTESQALIAEEWLEVLKMNQKAEAIFTELPVGKKRLVMIARAMIKHPLVLILDEPTENLDDESAALFVALTNKIAAESTTAIIFVSHREEYGLTPKQKYILTKDPNGSVGTIIN</sequence>
<dbReference type="PANTHER" id="PTHR42734">
    <property type="entry name" value="METAL TRANSPORT SYSTEM ATP-BINDING PROTEIN TM_0124-RELATED"/>
    <property type="match status" value="1"/>
</dbReference>
<evidence type="ECO:0000256" key="4">
    <source>
        <dbReference type="ARBA" id="ARBA00022840"/>
    </source>
</evidence>
<organism evidence="6 7">
    <name type="scientific">Cellulophaga baltica</name>
    <dbReference type="NCBI Taxonomy" id="76594"/>
    <lineage>
        <taxon>Bacteria</taxon>
        <taxon>Pseudomonadati</taxon>
        <taxon>Bacteroidota</taxon>
        <taxon>Flavobacteriia</taxon>
        <taxon>Flavobacteriales</taxon>
        <taxon>Flavobacteriaceae</taxon>
        <taxon>Cellulophaga</taxon>
    </lineage>
</organism>
<evidence type="ECO:0000313" key="6">
    <source>
        <dbReference type="EMBL" id="SDE60079.1"/>
    </source>
</evidence>
<dbReference type="PANTHER" id="PTHR42734:SF17">
    <property type="entry name" value="METAL TRANSPORT SYSTEM ATP-BINDING PROTEIN TM_0124-RELATED"/>
    <property type="match status" value="1"/>
</dbReference>
<dbReference type="GO" id="GO:0005524">
    <property type="term" value="F:ATP binding"/>
    <property type="evidence" value="ECO:0007669"/>
    <property type="project" value="UniProtKB-KW"/>
</dbReference>
<dbReference type="Pfam" id="PF00005">
    <property type="entry name" value="ABC_tran"/>
    <property type="match status" value="1"/>
</dbReference>
<name>A0A1G7E8W6_9FLAO</name>
<dbReference type="InterPro" id="IPR027417">
    <property type="entry name" value="P-loop_NTPase"/>
</dbReference>
<comment type="similarity">
    <text evidence="1">Belongs to the ABC transporter superfamily.</text>
</comment>
<dbReference type="AlphaFoldDB" id="A0A1G7E8W6"/>
<evidence type="ECO:0000256" key="2">
    <source>
        <dbReference type="ARBA" id="ARBA00022448"/>
    </source>
</evidence>
<protein>
    <submittedName>
        <fullName evidence="6">Molybdate transport system ATP-binding protein</fullName>
    </submittedName>
</protein>
<dbReference type="EMBL" id="FNBD01000002">
    <property type="protein sequence ID" value="SDE60079.1"/>
    <property type="molecule type" value="Genomic_DNA"/>
</dbReference>
<dbReference type="SMART" id="SM00382">
    <property type="entry name" value="AAA"/>
    <property type="match status" value="1"/>
</dbReference>
<keyword evidence="7" id="KW-1185">Reference proteome</keyword>
<accession>A0A1G7E8W6</accession>